<dbReference type="Gene3D" id="3.40.50.720">
    <property type="entry name" value="NAD(P)-binding Rossmann-like Domain"/>
    <property type="match status" value="1"/>
</dbReference>
<evidence type="ECO:0000256" key="1">
    <source>
        <dbReference type="ARBA" id="ARBA00006484"/>
    </source>
</evidence>
<comment type="similarity">
    <text evidence="1">Belongs to the short-chain dehydrogenases/reductases (SDR) family.</text>
</comment>
<dbReference type="GO" id="GO:0016020">
    <property type="term" value="C:membrane"/>
    <property type="evidence" value="ECO:0007669"/>
    <property type="project" value="TreeGrafter"/>
</dbReference>
<dbReference type="PANTHER" id="PTHR44196:SF1">
    <property type="entry name" value="DEHYDROGENASE_REDUCTASE SDR FAMILY MEMBER 7B"/>
    <property type="match status" value="1"/>
</dbReference>
<dbReference type="AlphaFoldDB" id="T1AD74"/>
<protein>
    <submittedName>
        <fullName evidence="3">Short-chain dehydrogenase/reductase SDR</fullName>
    </submittedName>
</protein>
<dbReference type="GO" id="GO:0016491">
    <property type="term" value="F:oxidoreductase activity"/>
    <property type="evidence" value="ECO:0007669"/>
    <property type="project" value="UniProtKB-KW"/>
</dbReference>
<dbReference type="InterPro" id="IPR020904">
    <property type="entry name" value="Sc_DH/Rdtase_CS"/>
</dbReference>
<name>T1AD74_9ZZZZ</name>
<dbReference type="PRINTS" id="PR00081">
    <property type="entry name" value="GDHRDH"/>
</dbReference>
<comment type="caution">
    <text evidence="3">The sequence shown here is derived from an EMBL/GenBank/DDBJ whole genome shotgun (WGS) entry which is preliminary data.</text>
</comment>
<organism evidence="3">
    <name type="scientific">mine drainage metagenome</name>
    <dbReference type="NCBI Taxonomy" id="410659"/>
    <lineage>
        <taxon>unclassified sequences</taxon>
        <taxon>metagenomes</taxon>
        <taxon>ecological metagenomes</taxon>
    </lineage>
</organism>
<reference evidence="3" key="1">
    <citation type="submission" date="2013-08" db="EMBL/GenBank/DDBJ databases">
        <authorList>
            <person name="Mendez C."/>
            <person name="Richter M."/>
            <person name="Ferrer M."/>
            <person name="Sanchez J."/>
        </authorList>
    </citation>
    <scope>NUCLEOTIDE SEQUENCE</scope>
</reference>
<gene>
    <name evidence="3" type="ORF">B1B_15600</name>
</gene>
<dbReference type="SUPFAM" id="SSF51735">
    <property type="entry name" value="NAD(P)-binding Rossmann-fold domains"/>
    <property type="match status" value="1"/>
</dbReference>
<evidence type="ECO:0000256" key="2">
    <source>
        <dbReference type="ARBA" id="ARBA00023002"/>
    </source>
</evidence>
<dbReference type="PANTHER" id="PTHR44196">
    <property type="entry name" value="DEHYDROGENASE/REDUCTASE SDR FAMILY MEMBER 7B"/>
    <property type="match status" value="1"/>
</dbReference>
<dbReference type="PRINTS" id="PR00080">
    <property type="entry name" value="SDRFAMILY"/>
</dbReference>
<dbReference type="InterPro" id="IPR002347">
    <property type="entry name" value="SDR_fam"/>
</dbReference>
<feature type="non-terminal residue" evidence="3">
    <location>
        <position position="187"/>
    </location>
</feature>
<dbReference type="EMBL" id="AUZY01010379">
    <property type="protein sequence ID" value="EQD38929.1"/>
    <property type="molecule type" value="Genomic_DNA"/>
</dbReference>
<reference evidence="3" key="2">
    <citation type="journal article" date="2014" name="ISME J.">
        <title>Microbial stratification in low pH oxic and suboxic macroscopic growths along an acid mine drainage.</title>
        <authorList>
            <person name="Mendez-Garcia C."/>
            <person name="Mesa V."/>
            <person name="Sprenger R.R."/>
            <person name="Richter M."/>
            <person name="Diez M.S."/>
            <person name="Solano J."/>
            <person name="Bargiela R."/>
            <person name="Golyshina O.V."/>
            <person name="Manteca A."/>
            <person name="Ramos J.L."/>
            <person name="Gallego J.R."/>
            <person name="Llorente I."/>
            <person name="Martins Dos Santos V.A."/>
            <person name="Jensen O.N."/>
            <person name="Pelaez A.I."/>
            <person name="Sanchez J."/>
            <person name="Ferrer M."/>
        </authorList>
    </citation>
    <scope>NUCLEOTIDE SEQUENCE</scope>
</reference>
<proteinExistence type="inferred from homology"/>
<dbReference type="InterPro" id="IPR036291">
    <property type="entry name" value="NAD(P)-bd_dom_sf"/>
</dbReference>
<sequence>MASSLSGTVALVTGASSGIGEATALALAAEGAKVAIAARRLDRLEALAEKLGGTGEVLVLKTDVTDEAEVDRMVARTVAEFGRLDTLVNNAGVMLLGPILDAPTDEWRRMVQLNLLGLFYCTHAGLPHLLQAASSQPRQVADVVNVSSVAGRVARQGSAVYNATKFGVGAFSESLRQEVTARHVRVT</sequence>
<dbReference type="Pfam" id="PF00106">
    <property type="entry name" value="adh_short"/>
    <property type="match status" value="1"/>
</dbReference>
<accession>T1AD74</accession>
<dbReference type="PROSITE" id="PS00061">
    <property type="entry name" value="ADH_SHORT"/>
    <property type="match status" value="1"/>
</dbReference>
<keyword evidence="2" id="KW-0560">Oxidoreductase</keyword>
<evidence type="ECO:0000313" key="3">
    <source>
        <dbReference type="EMBL" id="EQD38929.1"/>
    </source>
</evidence>